<name>A0A9Q1GYC8_9CARY</name>
<keyword evidence="3" id="KW-1185">Reference proteome</keyword>
<dbReference type="Gene3D" id="3.80.10.10">
    <property type="entry name" value="Ribonuclease Inhibitor"/>
    <property type="match status" value="1"/>
</dbReference>
<organism evidence="2 3">
    <name type="scientific">Carnegiea gigantea</name>
    <dbReference type="NCBI Taxonomy" id="171969"/>
    <lineage>
        <taxon>Eukaryota</taxon>
        <taxon>Viridiplantae</taxon>
        <taxon>Streptophyta</taxon>
        <taxon>Embryophyta</taxon>
        <taxon>Tracheophyta</taxon>
        <taxon>Spermatophyta</taxon>
        <taxon>Magnoliopsida</taxon>
        <taxon>eudicotyledons</taxon>
        <taxon>Gunneridae</taxon>
        <taxon>Pentapetalae</taxon>
        <taxon>Caryophyllales</taxon>
        <taxon>Cactineae</taxon>
        <taxon>Cactaceae</taxon>
        <taxon>Cactoideae</taxon>
        <taxon>Echinocereeae</taxon>
        <taxon>Carnegiea</taxon>
    </lineage>
</organism>
<evidence type="ECO:0000313" key="3">
    <source>
        <dbReference type="Proteomes" id="UP001153076"/>
    </source>
</evidence>
<reference evidence="2" key="1">
    <citation type="submission" date="2022-04" db="EMBL/GenBank/DDBJ databases">
        <title>Carnegiea gigantea Genome sequencing and assembly v2.</title>
        <authorList>
            <person name="Copetti D."/>
            <person name="Sanderson M.J."/>
            <person name="Burquez A."/>
            <person name="Wojciechowski M.F."/>
        </authorList>
    </citation>
    <scope>NUCLEOTIDE SEQUENCE</scope>
    <source>
        <strain evidence="2">SGP5-SGP5p</strain>
        <tissue evidence="2">Aerial part</tissue>
    </source>
</reference>
<dbReference type="OrthoDB" id="37484at2759"/>
<dbReference type="SUPFAM" id="SSF52058">
    <property type="entry name" value="L domain-like"/>
    <property type="match status" value="1"/>
</dbReference>
<evidence type="ECO:0000259" key="1">
    <source>
        <dbReference type="Pfam" id="PF25019"/>
    </source>
</evidence>
<dbReference type="AlphaFoldDB" id="A0A9Q1GYC8"/>
<dbReference type="InterPro" id="IPR056789">
    <property type="entry name" value="LRR_R13L1-DRL21"/>
</dbReference>
<accession>A0A9Q1GYC8</accession>
<dbReference type="PANTHER" id="PTHR47186:SF26">
    <property type="entry name" value="LEUCINE-RICH REPEAT DOMAIN, L DOMAIN-CONTAINING PROTEIN-RELATED"/>
    <property type="match status" value="1"/>
</dbReference>
<evidence type="ECO:0000313" key="2">
    <source>
        <dbReference type="EMBL" id="KAJ8426773.1"/>
    </source>
</evidence>
<dbReference type="Proteomes" id="UP001153076">
    <property type="component" value="Unassembled WGS sequence"/>
</dbReference>
<protein>
    <recommendedName>
        <fullName evidence="1">R13L1/DRL21-like LRR repeat region domain-containing protein</fullName>
    </recommendedName>
</protein>
<dbReference type="Pfam" id="PF25019">
    <property type="entry name" value="LRR_R13L1-DRL21"/>
    <property type="match status" value="1"/>
</dbReference>
<dbReference type="InterPro" id="IPR032675">
    <property type="entry name" value="LRR_dom_sf"/>
</dbReference>
<sequence length="422" mass="47516">MVKHALYDAEDLIDKIQTHSTQCADSLHSLNKGMDSVIEDMNETFEGLTKVINVLGLKAISETPQPLLSPGSTPTGLVRDSTLYGRNSERHLIVKILQILHILSCSNKHYFVMHDLMHELVVYVGGVWYHCKTTERFGPIVHPDNSLTPRTFLPMKSSSKEPRYNLSSEMLRIPPSIASLRQLRYLDFSSTLICVQPETLRSLYSLQTLILSDCQLKGFVVPGNIGKLSSLQTLANFVVCQSSIRELGRFVNLKGHLTIHQVGNVAESDAKAARLIEKEHLQELVMEEGLYAPIAGQTNQQKGIYEELRPHSNLRRLTAVDYGWDRFPDWVGDATFHKLDFLLLRILSKSPSSTILGDFLGSKLSFVSEHRILAKTRRNKWPSGGSNMENQLRAWLEQQLEVQNQKISEMGNLSSLPASQKV</sequence>
<feature type="domain" description="R13L1/DRL21-like LRR repeat region" evidence="1">
    <location>
        <begin position="244"/>
        <end position="352"/>
    </location>
</feature>
<comment type="caution">
    <text evidence="2">The sequence shown here is derived from an EMBL/GenBank/DDBJ whole genome shotgun (WGS) entry which is preliminary data.</text>
</comment>
<gene>
    <name evidence="2" type="ORF">Cgig2_034032</name>
</gene>
<dbReference type="EMBL" id="JAKOGI010001239">
    <property type="protein sequence ID" value="KAJ8426773.1"/>
    <property type="molecule type" value="Genomic_DNA"/>
</dbReference>
<dbReference type="PANTHER" id="PTHR47186">
    <property type="entry name" value="LEUCINE-RICH REPEAT-CONTAINING PROTEIN 57"/>
    <property type="match status" value="1"/>
</dbReference>
<proteinExistence type="predicted"/>